<gene>
    <name evidence="2" type="primary">LOC142177085</name>
</gene>
<dbReference type="Proteomes" id="UP000790787">
    <property type="component" value="Chromosome 3"/>
</dbReference>
<organism evidence="1 2">
    <name type="scientific">Nicotiana tabacum</name>
    <name type="common">Common tobacco</name>
    <dbReference type="NCBI Taxonomy" id="4097"/>
    <lineage>
        <taxon>Eukaryota</taxon>
        <taxon>Viridiplantae</taxon>
        <taxon>Streptophyta</taxon>
        <taxon>Embryophyta</taxon>
        <taxon>Tracheophyta</taxon>
        <taxon>Spermatophyta</taxon>
        <taxon>Magnoliopsida</taxon>
        <taxon>eudicotyledons</taxon>
        <taxon>Gunneridae</taxon>
        <taxon>Pentapetalae</taxon>
        <taxon>asterids</taxon>
        <taxon>lamiids</taxon>
        <taxon>Solanales</taxon>
        <taxon>Solanaceae</taxon>
        <taxon>Nicotianoideae</taxon>
        <taxon>Nicotianeae</taxon>
        <taxon>Nicotiana</taxon>
    </lineage>
</organism>
<proteinExistence type="predicted"/>
<dbReference type="RefSeq" id="XP_075101651.1">
    <property type="nucleotide sequence ID" value="XM_075245550.1"/>
</dbReference>
<sequence length="138" mass="15694">MENRPVDVSESHFKDLLKYWNSSPHKKMFETNIENQNKLKCPHTAGRTLFPLIREKKKKEISDTSDTLSSKDIFVATRKRKLGRESEDDSHSIDAFASVMGPEQPGRVRLYGRGVTKTILKGQKGNIGSSLDVTDERM</sequence>
<keyword evidence="1" id="KW-1185">Reference proteome</keyword>
<reference evidence="2" key="2">
    <citation type="submission" date="2025-08" db="UniProtKB">
        <authorList>
            <consortium name="RefSeq"/>
        </authorList>
    </citation>
    <scope>IDENTIFICATION</scope>
    <source>
        <tissue evidence="2">Leaf</tissue>
    </source>
</reference>
<protein>
    <submittedName>
        <fullName evidence="2">Uncharacterized protein LOC142177085</fullName>
    </submittedName>
</protein>
<name>A0AC58TWQ5_TOBAC</name>
<evidence type="ECO:0000313" key="1">
    <source>
        <dbReference type="Proteomes" id="UP000790787"/>
    </source>
</evidence>
<accession>A0AC58TWQ5</accession>
<reference evidence="1" key="1">
    <citation type="journal article" date="2014" name="Nat. Commun.">
        <title>The tobacco genome sequence and its comparison with those of tomato and potato.</title>
        <authorList>
            <person name="Sierro N."/>
            <person name="Battey J.N."/>
            <person name="Ouadi S."/>
            <person name="Bakaher N."/>
            <person name="Bovet L."/>
            <person name="Willig A."/>
            <person name="Goepfert S."/>
            <person name="Peitsch M.C."/>
            <person name="Ivanov N.V."/>
        </authorList>
    </citation>
    <scope>NUCLEOTIDE SEQUENCE [LARGE SCALE GENOMIC DNA]</scope>
</reference>
<evidence type="ECO:0000313" key="2">
    <source>
        <dbReference type="RefSeq" id="XP_075101651.1"/>
    </source>
</evidence>